<proteinExistence type="predicted"/>
<evidence type="ECO:0000313" key="2">
    <source>
        <dbReference type="Proteomes" id="UP001612741"/>
    </source>
</evidence>
<evidence type="ECO:0008006" key="3">
    <source>
        <dbReference type="Google" id="ProtNLM"/>
    </source>
</evidence>
<reference evidence="1 2" key="1">
    <citation type="submission" date="2024-10" db="EMBL/GenBank/DDBJ databases">
        <title>The Natural Products Discovery Center: Release of the First 8490 Sequenced Strains for Exploring Actinobacteria Biosynthetic Diversity.</title>
        <authorList>
            <person name="Kalkreuter E."/>
            <person name="Kautsar S.A."/>
            <person name="Yang D."/>
            <person name="Bader C.D."/>
            <person name="Teijaro C.N."/>
            <person name="Fluegel L."/>
            <person name="Davis C.M."/>
            <person name="Simpson J.R."/>
            <person name="Lauterbach L."/>
            <person name="Steele A.D."/>
            <person name="Gui C."/>
            <person name="Meng S."/>
            <person name="Li G."/>
            <person name="Viehrig K."/>
            <person name="Ye F."/>
            <person name="Su P."/>
            <person name="Kiefer A.F."/>
            <person name="Nichols A."/>
            <person name="Cepeda A.J."/>
            <person name="Yan W."/>
            <person name="Fan B."/>
            <person name="Jiang Y."/>
            <person name="Adhikari A."/>
            <person name="Zheng C.-J."/>
            <person name="Schuster L."/>
            <person name="Cowan T.M."/>
            <person name="Smanski M.J."/>
            <person name="Chevrette M.G."/>
            <person name="De Carvalho L.P.S."/>
            <person name="Shen B."/>
        </authorList>
    </citation>
    <scope>NUCLEOTIDE SEQUENCE [LARGE SCALE GENOMIC DNA]</scope>
    <source>
        <strain evidence="1 2">NPDC050545</strain>
    </source>
</reference>
<evidence type="ECO:0000313" key="1">
    <source>
        <dbReference type="EMBL" id="MFI6497188.1"/>
    </source>
</evidence>
<organism evidence="1 2">
    <name type="scientific">Nonomuraea typhae</name>
    <dbReference type="NCBI Taxonomy" id="2603600"/>
    <lineage>
        <taxon>Bacteria</taxon>
        <taxon>Bacillati</taxon>
        <taxon>Actinomycetota</taxon>
        <taxon>Actinomycetes</taxon>
        <taxon>Streptosporangiales</taxon>
        <taxon>Streptosporangiaceae</taxon>
        <taxon>Nonomuraea</taxon>
    </lineage>
</organism>
<sequence length="59" mass="6564">MEVDLNKVVAHLRQRHTAHTDQLLHENAVLAAAVDMLHEKVERLTKQVADARGETEPGA</sequence>
<dbReference type="Proteomes" id="UP001612741">
    <property type="component" value="Unassembled WGS sequence"/>
</dbReference>
<name>A0ABW7YMY2_9ACTN</name>
<comment type="caution">
    <text evidence="1">The sequence shown here is derived from an EMBL/GenBank/DDBJ whole genome shotgun (WGS) entry which is preliminary data.</text>
</comment>
<keyword evidence="2" id="KW-1185">Reference proteome</keyword>
<protein>
    <recommendedName>
        <fullName evidence="3">DUF904 domain-containing protein</fullName>
    </recommendedName>
</protein>
<dbReference type="EMBL" id="JBITGY010000002">
    <property type="protein sequence ID" value="MFI6497188.1"/>
    <property type="molecule type" value="Genomic_DNA"/>
</dbReference>
<accession>A0ABW7YMY2</accession>
<dbReference type="RefSeq" id="WP_397079863.1">
    <property type="nucleotide sequence ID" value="NZ_JBITGY010000002.1"/>
</dbReference>
<gene>
    <name evidence="1" type="ORF">ACIBG2_07390</name>
</gene>